<dbReference type="InParanoid" id="A0A5F9D9S1"/>
<reference evidence="1 2" key="1">
    <citation type="journal article" date="2011" name="Nature">
        <title>A high-resolution map of human evolutionary constraint using 29 mammals.</title>
        <authorList>
            <person name="Lindblad-Toh K."/>
            <person name="Garber M."/>
            <person name="Zuk O."/>
            <person name="Lin M.F."/>
            <person name="Parker B.J."/>
            <person name="Washietl S."/>
            <person name="Kheradpour P."/>
            <person name="Ernst J."/>
            <person name="Jordan G."/>
            <person name="Mauceli E."/>
            <person name="Ward L.D."/>
            <person name="Lowe C.B."/>
            <person name="Holloway A.K."/>
            <person name="Clamp M."/>
            <person name="Gnerre S."/>
            <person name="Alfoldi J."/>
            <person name="Beal K."/>
            <person name="Chang J."/>
            <person name="Clawson H."/>
            <person name="Cuff J."/>
            <person name="Di Palma F."/>
            <person name="Fitzgerald S."/>
            <person name="Flicek P."/>
            <person name="Guttman M."/>
            <person name="Hubisz M.J."/>
            <person name="Jaffe D.B."/>
            <person name="Jungreis I."/>
            <person name="Kent W.J."/>
            <person name="Kostka D."/>
            <person name="Lara M."/>
            <person name="Martins A.L."/>
            <person name="Massingham T."/>
            <person name="Moltke I."/>
            <person name="Raney B.J."/>
            <person name="Rasmussen M.D."/>
            <person name="Robinson J."/>
            <person name="Stark A."/>
            <person name="Vilella A.J."/>
            <person name="Wen J."/>
            <person name="Xie X."/>
            <person name="Zody M.C."/>
            <person name="Baldwin J."/>
            <person name="Bloom T."/>
            <person name="Chin C.W."/>
            <person name="Heiman D."/>
            <person name="Nicol R."/>
            <person name="Nusbaum C."/>
            <person name="Young S."/>
            <person name="Wilkinson J."/>
            <person name="Worley K.C."/>
            <person name="Kovar C.L."/>
            <person name="Muzny D.M."/>
            <person name="Gibbs R.A."/>
            <person name="Cree A."/>
            <person name="Dihn H.H."/>
            <person name="Fowler G."/>
            <person name="Jhangiani S."/>
            <person name="Joshi V."/>
            <person name="Lee S."/>
            <person name="Lewis L.R."/>
            <person name="Nazareth L.V."/>
            <person name="Okwuonu G."/>
            <person name="Santibanez J."/>
            <person name="Warren W.C."/>
            <person name="Mardis E.R."/>
            <person name="Weinstock G.M."/>
            <person name="Wilson R.K."/>
            <person name="Delehaunty K."/>
            <person name="Dooling D."/>
            <person name="Fronik C."/>
            <person name="Fulton L."/>
            <person name="Fulton B."/>
            <person name="Graves T."/>
            <person name="Minx P."/>
            <person name="Sodergren E."/>
            <person name="Birney E."/>
            <person name="Margulies E.H."/>
            <person name="Herrero J."/>
            <person name="Green E.D."/>
            <person name="Haussler D."/>
            <person name="Siepel A."/>
            <person name="Goldman N."/>
            <person name="Pollard K.S."/>
            <person name="Pedersen J.S."/>
            <person name="Lander E.S."/>
            <person name="Kellis M."/>
        </authorList>
    </citation>
    <scope>NUCLEOTIDE SEQUENCE [LARGE SCALE GENOMIC DNA]</scope>
    <source>
        <strain evidence="1 2">Thorbecke inbred</strain>
    </source>
</reference>
<dbReference type="Proteomes" id="UP000001811">
    <property type="component" value="Chromosome 7"/>
</dbReference>
<evidence type="ECO:0000313" key="2">
    <source>
        <dbReference type="Proteomes" id="UP000001811"/>
    </source>
</evidence>
<keyword evidence="2" id="KW-1185">Reference proteome</keyword>
<dbReference type="EMBL" id="AAGW02005435">
    <property type="status" value="NOT_ANNOTATED_CDS"/>
    <property type="molecule type" value="Genomic_DNA"/>
</dbReference>
<organism evidence="1 2">
    <name type="scientific">Oryctolagus cuniculus</name>
    <name type="common">Rabbit</name>
    <dbReference type="NCBI Taxonomy" id="9986"/>
    <lineage>
        <taxon>Eukaryota</taxon>
        <taxon>Metazoa</taxon>
        <taxon>Chordata</taxon>
        <taxon>Craniata</taxon>
        <taxon>Vertebrata</taxon>
        <taxon>Euteleostomi</taxon>
        <taxon>Mammalia</taxon>
        <taxon>Eutheria</taxon>
        <taxon>Euarchontoglires</taxon>
        <taxon>Glires</taxon>
        <taxon>Lagomorpha</taxon>
        <taxon>Leporidae</taxon>
        <taxon>Oryctolagus</taxon>
    </lineage>
</organism>
<name>A0A5F9D9S1_RABIT</name>
<dbReference type="Bgee" id="ENSOCUG00000036307">
    <property type="expression patterns" value="Expressed in ovary and 1 other cell type or tissue"/>
</dbReference>
<accession>A0A5F9D9S1</accession>
<dbReference type="GeneTree" id="ENSGT00910000148632"/>
<protein>
    <submittedName>
        <fullName evidence="1">Uncharacterized protein</fullName>
    </submittedName>
</protein>
<evidence type="ECO:0000313" key="1">
    <source>
        <dbReference type="Ensembl" id="ENSOCUP00000042006.1"/>
    </source>
</evidence>
<sequence length="102" mass="10818">MSYCWRLQYYCKLGAVSGVGPIYYVSQLPQQAIPVQTSAKSSHLPRVRVEGLVGLAGTVMTLHHAGGKGNEPPVCLKHSAVSLACSKGPGVSLVQLLRCTPL</sequence>
<reference evidence="1" key="3">
    <citation type="submission" date="2025-09" db="UniProtKB">
        <authorList>
            <consortium name="Ensembl"/>
        </authorList>
    </citation>
    <scope>IDENTIFICATION</scope>
    <source>
        <strain evidence="1">Thorbecke</strain>
    </source>
</reference>
<proteinExistence type="predicted"/>
<reference evidence="1" key="2">
    <citation type="submission" date="2025-08" db="UniProtKB">
        <authorList>
            <consortium name="Ensembl"/>
        </authorList>
    </citation>
    <scope>IDENTIFICATION</scope>
    <source>
        <strain evidence="1">Thorbecke</strain>
    </source>
</reference>
<dbReference type="AlphaFoldDB" id="A0A5F9D9S1"/>
<dbReference type="Ensembl" id="ENSOCUT00000049990.1">
    <property type="protein sequence ID" value="ENSOCUP00000042006.1"/>
    <property type="gene ID" value="ENSOCUG00000036307.1"/>
</dbReference>